<keyword evidence="2 5" id="KW-0812">Transmembrane</keyword>
<dbReference type="AlphaFoldDB" id="A0A9J6EY12"/>
<feature type="transmembrane region" description="Helical" evidence="5">
    <location>
        <begin position="76"/>
        <end position="96"/>
    </location>
</feature>
<organism evidence="6 7">
    <name type="scientific">Rhipicephalus microplus</name>
    <name type="common">Cattle tick</name>
    <name type="synonym">Boophilus microplus</name>
    <dbReference type="NCBI Taxonomy" id="6941"/>
    <lineage>
        <taxon>Eukaryota</taxon>
        <taxon>Metazoa</taxon>
        <taxon>Ecdysozoa</taxon>
        <taxon>Arthropoda</taxon>
        <taxon>Chelicerata</taxon>
        <taxon>Arachnida</taxon>
        <taxon>Acari</taxon>
        <taxon>Parasitiformes</taxon>
        <taxon>Ixodida</taxon>
        <taxon>Ixodoidea</taxon>
        <taxon>Ixodidae</taxon>
        <taxon>Rhipicephalinae</taxon>
        <taxon>Rhipicephalus</taxon>
        <taxon>Boophilus</taxon>
    </lineage>
</organism>
<comment type="caution">
    <text evidence="6">The sequence shown here is derived from an EMBL/GenBank/DDBJ whole genome shotgun (WGS) entry which is preliminary data.</text>
</comment>
<keyword evidence="7" id="KW-1185">Reference proteome</keyword>
<dbReference type="Proteomes" id="UP000821866">
    <property type="component" value="Chromosome 1"/>
</dbReference>
<dbReference type="EMBL" id="JABSTU010000001">
    <property type="protein sequence ID" value="KAH8038840.1"/>
    <property type="molecule type" value="Genomic_DNA"/>
</dbReference>
<dbReference type="VEuPathDB" id="VectorBase:LOC119160855"/>
<proteinExistence type="predicted"/>
<gene>
    <name evidence="6" type="ORF">HPB51_003343</name>
</gene>
<evidence type="ECO:0000256" key="1">
    <source>
        <dbReference type="ARBA" id="ARBA00004141"/>
    </source>
</evidence>
<accession>A0A9J6EY12</accession>
<reference evidence="6" key="2">
    <citation type="submission" date="2021-09" db="EMBL/GenBank/DDBJ databases">
        <authorList>
            <person name="Jia N."/>
            <person name="Wang J."/>
            <person name="Shi W."/>
            <person name="Du L."/>
            <person name="Sun Y."/>
            <person name="Zhan W."/>
            <person name="Jiang J."/>
            <person name="Wang Q."/>
            <person name="Zhang B."/>
            <person name="Ji P."/>
            <person name="Sakyi L.B."/>
            <person name="Cui X."/>
            <person name="Yuan T."/>
            <person name="Jiang B."/>
            <person name="Yang W."/>
            <person name="Lam T.T.-Y."/>
            <person name="Chang Q."/>
            <person name="Ding S."/>
            <person name="Wang X."/>
            <person name="Zhu J."/>
            <person name="Ruan X."/>
            <person name="Zhao L."/>
            <person name="Wei J."/>
            <person name="Que T."/>
            <person name="Du C."/>
            <person name="Cheng J."/>
            <person name="Dai P."/>
            <person name="Han X."/>
            <person name="Huang E."/>
            <person name="Gao Y."/>
            <person name="Liu J."/>
            <person name="Shao H."/>
            <person name="Ye R."/>
            <person name="Li L."/>
            <person name="Wei W."/>
            <person name="Wang X."/>
            <person name="Wang C."/>
            <person name="Huo Q."/>
            <person name="Li W."/>
            <person name="Guo W."/>
            <person name="Chen H."/>
            <person name="Chen S."/>
            <person name="Zhou L."/>
            <person name="Zhou L."/>
            <person name="Ni X."/>
            <person name="Tian J."/>
            <person name="Zhou Y."/>
            <person name="Sheng Y."/>
            <person name="Liu T."/>
            <person name="Pan Y."/>
            <person name="Xia L."/>
            <person name="Li J."/>
            <person name="Zhao F."/>
            <person name="Cao W."/>
        </authorList>
    </citation>
    <scope>NUCLEOTIDE SEQUENCE</scope>
    <source>
        <strain evidence="6">Rmic-2018</strain>
        <tissue evidence="6">Larvae</tissue>
    </source>
</reference>
<evidence type="ECO:0000313" key="7">
    <source>
        <dbReference type="Proteomes" id="UP000821866"/>
    </source>
</evidence>
<evidence type="ECO:0000256" key="5">
    <source>
        <dbReference type="SAM" id="Phobius"/>
    </source>
</evidence>
<dbReference type="GO" id="GO:0005886">
    <property type="term" value="C:plasma membrane"/>
    <property type="evidence" value="ECO:0007669"/>
    <property type="project" value="TreeGrafter"/>
</dbReference>
<evidence type="ECO:0000313" key="6">
    <source>
        <dbReference type="EMBL" id="KAH8038840.1"/>
    </source>
</evidence>
<dbReference type="GO" id="GO:0015141">
    <property type="term" value="F:succinate transmembrane transporter activity"/>
    <property type="evidence" value="ECO:0007669"/>
    <property type="project" value="TreeGrafter"/>
</dbReference>
<evidence type="ECO:0000256" key="4">
    <source>
        <dbReference type="ARBA" id="ARBA00023136"/>
    </source>
</evidence>
<keyword evidence="3 5" id="KW-1133">Transmembrane helix</keyword>
<dbReference type="PANTHER" id="PTHR10283:SF82">
    <property type="entry name" value="SOLUTE CARRIER FAMILY 13 MEMBER 2"/>
    <property type="match status" value="1"/>
</dbReference>
<comment type="subcellular location">
    <subcellularLocation>
        <location evidence="1">Membrane</location>
        <topology evidence="1">Multi-pass membrane protein</topology>
    </subcellularLocation>
</comment>
<dbReference type="PANTHER" id="PTHR10283">
    <property type="entry name" value="SOLUTE CARRIER FAMILY 13 MEMBER"/>
    <property type="match status" value="1"/>
</dbReference>
<dbReference type="GO" id="GO:0015137">
    <property type="term" value="F:citrate transmembrane transporter activity"/>
    <property type="evidence" value="ECO:0007669"/>
    <property type="project" value="TreeGrafter"/>
</dbReference>
<feature type="transmembrane region" description="Helical" evidence="5">
    <location>
        <begin position="37"/>
        <end position="56"/>
    </location>
</feature>
<name>A0A9J6EY12_RHIMP</name>
<protein>
    <submittedName>
        <fullName evidence="6">Uncharacterized protein</fullName>
    </submittedName>
</protein>
<sequence>MGYEAKMLQEHQLLLSMQQKTQRAAEQEEHKERLWRLTYIMGVPTLLLPLPLYMNSKAGWCIYCMVWMAMYWATETISLPATALLPLVMFPLVGIFSTGETTALYFNVDHTFEIVCFNVKEVLEKDVFECGQEMLLIGRSWLLRTCEPKQAPNQDLFRLVEGCHLWKALKNAYAPPYRFRRGKL</sequence>
<reference evidence="6" key="1">
    <citation type="journal article" date="2020" name="Cell">
        <title>Large-Scale Comparative Analyses of Tick Genomes Elucidate Their Genetic Diversity and Vector Capacities.</title>
        <authorList>
            <consortium name="Tick Genome and Microbiome Consortium (TIGMIC)"/>
            <person name="Jia N."/>
            <person name="Wang J."/>
            <person name="Shi W."/>
            <person name="Du L."/>
            <person name="Sun Y."/>
            <person name="Zhan W."/>
            <person name="Jiang J.F."/>
            <person name="Wang Q."/>
            <person name="Zhang B."/>
            <person name="Ji P."/>
            <person name="Bell-Sakyi L."/>
            <person name="Cui X.M."/>
            <person name="Yuan T.T."/>
            <person name="Jiang B.G."/>
            <person name="Yang W.F."/>
            <person name="Lam T.T."/>
            <person name="Chang Q.C."/>
            <person name="Ding S.J."/>
            <person name="Wang X.J."/>
            <person name="Zhu J.G."/>
            <person name="Ruan X.D."/>
            <person name="Zhao L."/>
            <person name="Wei J.T."/>
            <person name="Ye R.Z."/>
            <person name="Que T.C."/>
            <person name="Du C.H."/>
            <person name="Zhou Y.H."/>
            <person name="Cheng J.X."/>
            <person name="Dai P.F."/>
            <person name="Guo W.B."/>
            <person name="Han X.H."/>
            <person name="Huang E.J."/>
            <person name="Li L.F."/>
            <person name="Wei W."/>
            <person name="Gao Y.C."/>
            <person name="Liu J.Z."/>
            <person name="Shao H.Z."/>
            <person name="Wang X."/>
            <person name="Wang C.C."/>
            <person name="Yang T.C."/>
            <person name="Huo Q.B."/>
            <person name="Li W."/>
            <person name="Chen H.Y."/>
            <person name="Chen S.E."/>
            <person name="Zhou L.G."/>
            <person name="Ni X.B."/>
            <person name="Tian J.H."/>
            <person name="Sheng Y."/>
            <person name="Liu T."/>
            <person name="Pan Y.S."/>
            <person name="Xia L.Y."/>
            <person name="Li J."/>
            <person name="Zhao F."/>
            <person name="Cao W.C."/>
        </authorList>
    </citation>
    <scope>NUCLEOTIDE SEQUENCE</scope>
    <source>
        <strain evidence="6">Rmic-2018</strain>
    </source>
</reference>
<evidence type="ECO:0000256" key="2">
    <source>
        <dbReference type="ARBA" id="ARBA00022692"/>
    </source>
</evidence>
<evidence type="ECO:0000256" key="3">
    <source>
        <dbReference type="ARBA" id="ARBA00022989"/>
    </source>
</evidence>
<keyword evidence="4 5" id="KW-0472">Membrane</keyword>